<dbReference type="PROSITE" id="PS01148">
    <property type="entry name" value="UPF0033"/>
    <property type="match status" value="1"/>
</dbReference>
<sequence>MVSDEIRPDNTLDVRGQICPYPDVRTMTTLAKMEKGKILEVLVDYPLSLERIPGNAEKRNHKVLKIEKIEG</sequence>
<comment type="similarity">
    <text evidence="1">Belongs to the sulfur carrier protein TusA family.</text>
</comment>
<protein>
    <recommendedName>
        <fullName evidence="2">UPF0033 domain-containing protein</fullName>
    </recommendedName>
</protein>
<evidence type="ECO:0000259" key="2">
    <source>
        <dbReference type="PROSITE" id="PS01148"/>
    </source>
</evidence>
<dbReference type="InterPro" id="IPR001455">
    <property type="entry name" value="TusA-like"/>
</dbReference>
<dbReference type="Pfam" id="PF01206">
    <property type="entry name" value="TusA"/>
    <property type="match status" value="1"/>
</dbReference>
<evidence type="ECO:0000313" key="3">
    <source>
        <dbReference type="EMBL" id="GAJ09084.1"/>
    </source>
</evidence>
<dbReference type="PANTHER" id="PTHR33279">
    <property type="entry name" value="SULFUR CARRIER PROTEIN YEDF-RELATED"/>
    <property type="match status" value="1"/>
</dbReference>
<name>X1TV27_9ZZZZ</name>
<evidence type="ECO:0000256" key="1">
    <source>
        <dbReference type="ARBA" id="ARBA00008984"/>
    </source>
</evidence>
<organism evidence="3">
    <name type="scientific">marine sediment metagenome</name>
    <dbReference type="NCBI Taxonomy" id="412755"/>
    <lineage>
        <taxon>unclassified sequences</taxon>
        <taxon>metagenomes</taxon>
        <taxon>ecological metagenomes</taxon>
    </lineage>
</organism>
<gene>
    <name evidence="3" type="ORF">S12H4_52577</name>
</gene>
<comment type="caution">
    <text evidence="3">The sequence shown here is derived from an EMBL/GenBank/DDBJ whole genome shotgun (WGS) entry which is preliminary data.</text>
</comment>
<accession>X1TV27</accession>
<dbReference type="AlphaFoldDB" id="X1TV27"/>
<dbReference type="CDD" id="cd00291">
    <property type="entry name" value="SirA_YedF_YeeD"/>
    <property type="match status" value="1"/>
</dbReference>
<feature type="non-terminal residue" evidence="3">
    <location>
        <position position="71"/>
    </location>
</feature>
<feature type="domain" description="UPF0033" evidence="2">
    <location>
        <begin position="12"/>
        <end position="36"/>
    </location>
</feature>
<dbReference type="EMBL" id="BARW01033376">
    <property type="protein sequence ID" value="GAJ09084.1"/>
    <property type="molecule type" value="Genomic_DNA"/>
</dbReference>
<dbReference type="Gene3D" id="3.30.110.40">
    <property type="entry name" value="TusA-like domain"/>
    <property type="match status" value="1"/>
</dbReference>
<dbReference type="PANTHER" id="PTHR33279:SF6">
    <property type="entry name" value="SULFUR CARRIER PROTEIN YEDF-RELATED"/>
    <property type="match status" value="1"/>
</dbReference>
<reference evidence="3" key="1">
    <citation type="journal article" date="2014" name="Front. Microbiol.">
        <title>High frequency of phylogenetically diverse reductive dehalogenase-homologous genes in deep subseafloor sedimentary metagenomes.</title>
        <authorList>
            <person name="Kawai M."/>
            <person name="Futagami T."/>
            <person name="Toyoda A."/>
            <person name="Takaki Y."/>
            <person name="Nishi S."/>
            <person name="Hori S."/>
            <person name="Arai W."/>
            <person name="Tsubouchi T."/>
            <person name="Morono Y."/>
            <person name="Uchiyama I."/>
            <person name="Ito T."/>
            <person name="Fujiyama A."/>
            <person name="Inagaki F."/>
            <person name="Takami H."/>
        </authorList>
    </citation>
    <scope>NUCLEOTIDE SEQUENCE</scope>
    <source>
        <strain evidence="3">Expedition CK06-06</strain>
    </source>
</reference>
<dbReference type="SUPFAM" id="SSF64307">
    <property type="entry name" value="SirA-like"/>
    <property type="match status" value="1"/>
</dbReference>
<dbReference type="InterPro" id="IPR036868">
    <property type="entry name" value="TusA-like_sf"/>
</dbReference>
<proteinExistence type="inferred from homology"/>